<dbReference type="Pfam" id="PF00528">
    <property type="entry name" value="BPD_transp_1"/>
    <property type="match status" value="1"/>
</dbReference>
<dbReference type="Proteomes" id="UP000199647">
    <property type="component" value="Unassembled WGS sequence"/>
</dbReference>
<evidence type="ECO:0000259" key="8">
    <source>
        <dbReference type="PROSITE" id="PS50928"/>
    </source>
</evidence>
<gene>
    <name evidence="9" type="ORF">SAMN05216548_103220</name>
</gene>
<feature type="transmembrane region" description="Helical" evidence="7">
    <location>
        <begin position="25"/>
        <end position="43"/>
    </location>
</feature>
<keyword evidence="3" id="KW-1003">Cell membrane</keyword>
<evidence type="ECO:0000256" key="7">
    <source>
        <dbReference type="RuleBase" id="RU363032"/>
    </source>
</evidence>
<dbReference type="GO" id="GO:0055085">
    <property type="term" value="P:transmembrane transport"/>
    <property type="evidence" value="ECO:0007669"/>
    <property type="project" value="InterPro"/>
</dbReference>
<evidence type="ECO:0000256" key="1">
    <source>
        <dbReference type="ARBA" id="ARBA00004651"/>
    </source>
</evidence>
<dbReference type="InterPro" id="IPR000515">
    <property type="entry name" value="MetI-like"/>
</dbReference>
<dbReference type="PROSITE" id="PS50928">
    <property type="entry name" value="ABC_TM1"/>
    <property type="match status" value="1"/>
</dbReference>
<feature type="transmembrane region" description="Helical" evidence="7">
    <location>
        <begin position="197"/>
        <end position="220"/>
    </location>
</feature>
<keyword evidence="10" id="KW-1185">Reference proteome</keyword>
<evidence type="ECO:0000256" key="3">
    <source>
        <dbReference type="ARBA" id="ARBA00022475"/>
    </source>
</evidence>
<keyword evidence="4 7" id="KW-0812">Transmembrane</keyword>
<keyword evidence="5 7" id="KW-1133">Transmembrane helix</keyword>
<comment type="similarity">
    <text evidence="7">Belongs to the binding-protein-dependent transport system permease family.</text>
</comment>
<keyword evidence="6 7" id="KW-0472">Membrane</keyword>
<dbReference type="PANTHER" id="PTHR30151:SF20">
    <property type="entry name" value="ABC TRANSPORTER PERMEASE PROTEIN HI_0355-RELATED"/>
    <property type="match status" value="1"/>
</dbReference>
<proteinExistence type="inferred from homology"/>
<dbReference type="EMBL" id="FOFG01000003">
    <property type="protein sequence ID" value="SEQ27106.1"/>
    <property type="molecule type" value="Genomic_DNA"/>
</dbReference>
<evidence type="ECO:0000313" key="9">
    <source>
        <dbReference type="EMBL" id="SEQ27106.1"/>
    </source>
</evidence>
<evidence type="ECO:0000256" key="4">
    <source>
        <dbReference type="ARBA" id="ARBA00022692"/>
    </source>
</evidence>
<dbReference type="AlphaFoldDB" id="A0A1H9EMX3"/>
<evidence type="ECO:0000313" key="10">
    <source>
        <dbReference type="Proteomes" id="UP000199647"/>
    </source>
</evidence>
<organism evidence="9 10">
    <name type="scientific">Faunimonas pinastri</name>
    <dbReference type="NCBI Taxonomy" id="1855383"/>
    <lineage>
        <taxon>Bacteria</taxon>
        <taxon>Pseudomonadati</taxon>
        <taxon>Pseudomonadota</taxon>
        <taxon>Alphaproteobacteria</taxon>
        <taxon>Hyphomicrobiales</taxon>
        <taxon>Afifellaceae</taxon>
        <taxon>Faunimonas</taxon>
    </lineage>
</organism>
<dbReference type="CDD" id="cd06261">
    <property type="entry name" value="TM_PBP2"/>
    <property type="match status" value="1"/>
</dbReference>
<name>A0A1H9EMX3_9HYPH</name>
<dbReference type="PANTHER" id="PTHR30151">
    <property type="entry name" value="ALKANE SULFONATE ABC TRANSPORTER-RELATED, MEMBRANE SUBUNIT"/>
    <property type="match status" value="1"/>
</dbReference>
<feature type="domain" description="ABC transmembrane type-1" evidence="8">
    <location>
        <begin position="78"/>
        <end position="262"/>
    </location>
</feature>
<keyword evidence="2 7" id="KW-0813">Transport</keyword>
<evidence type="ECO:0000256" key="5">
    <source>
        <dbReference type="ARBA" id="ARBA00022989"/>
    </source>
</evidence>
<dbReference type="GO" id="GO:0005886">
    <property type="term" value="C:plasma membrane"/>
    <property type="evidence" value="ECO:0007669"/>
    <property type="project" value="UniProtKB-SubCell"/>
</dbReference>
<evidence type="ECO:0000256" key="2">
    <source>
        <dbReference type="ARBA" id="ARBA00022448"/>
    </source>
</evidence>
<reference evidence="9 10" key="1">
    <citation type="submission" date="2016-10" db="EMBL/GenBank/DDBJ databases">
        <authorList>
            <person name="de Groot N.N."/>
        </authorList>
    </citation>
    <scope>NUCLEOTIDE SEQUENCE [LARGE SCALE GENOMIC DNA]</scope>
    <source>
        <strain evidence="9 10">A52C2</strain>
    </source>
</reference>
<dbReference type="InterPro" id="IPR035906">
    <property type="entry name" value="MetI-like_sf"/>
</dbReference>
<dbReference type="SUPFAM" id="SSF161098">
    <property type="entry name" value="MetI-like"/>
    <property type="match status" value="1"/>
</dbReference>
<dbReference type="Gene3D" id="1.10.3720.10">
    <property type="entry name" value="MetI-like"/>
    <property type="match status" value="1"/>
</dbReference>
<protein>
    <submittedName>
        <fullName evidence="9">NitT/TauT family transport system permease protein</fullName>
    </submittedName>
</protein>
<feature type="transmembrane region" description="Helical" evidence="7">
    <location>
        <begin position="144"/>
        <end position="163"/>
    </location>
</feature>
<feature type="transmembrane region" description="Helical" evidence="7">
    <location>
        <begin position="240"/>
        <end position="261"/>
    </location>
</feature>
<accession>A0A1H9EMX3</accession>
<sequence>MAVIENVSASAMASAPVRRLSPLRTFGRISPAVWTIIALLVIWEVGVRVTHTPEFVLPSPSRIAEEFVAYWPRLLVQSTYTVAEILIGFVCSVLIGVPLAVLVTYSRFADRAIYPLIVTSQTVPKVAIAPLMVAWFGYGVTPKIVIVVLLTFFPIVINSVVGLKASSAEMLYLARSMGANSWQTFWKFRLPQAMPNMFAGFKLATVMAVIGAIVAEFVGSDVGLGYVIQVAGSSFNITRQFGAIVMISIIGMIFFMAMEWAEKVIVPWKSSSSAVGEDH</sequence>
<evidence type="ECO:0000256" key="6">
    <source>
        <dbReference type="ARBA" id="ARBA00023136"/>
    </source>
</evidence>
<comment type="subcellular location">
    <subcellularLocation>
        <location evidence="1 7">Cell membrane</location>
        <topology evidence="1 7">Multi-pass membrane protein</topology>
    </subcellularLocation>
</comment>
<dbReference type="STRING" id="1855383.SAMN05216548_103220"/>
<dbReference type="RefSeq" id="WP_238858194.1">
    <property type="nucleotide sequence ID" value="NZ_FOFG01000003.1"/>
</dbReference>
<feature type="transmembrane region" description="Helical" evidence="7">
    <location>
        <begin position="85"/>
        <end position="105"/>
    </location>
</feature>